<keyword evidence="9" id="KW-1185">Reference proteome</keyword>
<sequence length="253" mass="27751">MSEYWVSNKKFFCTYCRIYLQDNKISRQTHETGKKHKDNVAAYLRDVHTRTEEKGKANAETAAMMAIINQAASKQFARDQRAKLEPHATKHEPNIDDYGSGTRRSDQGGGGPSASDREAGKILDLLAKQREDKAEALRAKAAAEAAADGEGEGGGPESDPHPYGEWSTLETASSLRGADAAGGEKRPRESGKTSNQPSWADDGDEEPEDNVKRFKVTEKVLPTEGTFGESDEAPAPVFKKRKAPRSSARRRDD</sequence>
<keyword evidence="3" id="KW-0863">Zinc-finger</keyword>
<reference evidence="8" key="1">
    <citation type="submission" date="2020-05" db="EMBL/GenBank/DDBJ databases">
        <title>Phylogenomic resolution of chytrid fungi.</title>
        <authorList>
            <person name="Stajich J.E."/>
            <person name="Amses K."/>
            <person name="Simmons R."/>
            <person name="Seto K."/>
            <person name="Myers J."/>
            <person name="Bonds A."/>
            <person name="Quandt C.A."/>
            <person name="Barry K."/>
            <person name="Liu P."/>
            <person name="Grigoriev I."/>
            <person name="Longcore J.E."/>
            <person name="James T.Y."/>
        </authorList>
    </citation>
    <scope>NUCLEOTIDE SEQUENCE</scope>
    <source>
        <strain evidence="8">JEL0379</strain>
    </source>
</reference>
<dbReference type="SMART" id="SM00451">
    <property type="entry name" value="ZnF_U1"/>
    <property type="match status" value="1"/>
</dbReference>
<feature type="compositionally biased region" description="Basic and acidic residues" evidence="6">
    <location>
        <begin position="77"/>
        <end position="94"/>
    </location>
</feature>
<keyword evidence="2" id="KW-0479">Metal-binding</keyword>
<comment type="caution">
    <text evidence="8">The sequence shown here is derived from an EMBL/GenBank/DDBJ whole genome shotgun (WGS) entry which is preliminary data.</text>
</comment>
<dbReference type="SUPFAM" id="SSF57667">
    <property type="entry name" value="beta-beta-alpha zinc fingers"/>
    <property type="match status" value="1"/>
</dbReference>
<dbReference type="GO" id="GO:0000398">
    <property type="term" value="P:mRNA splicing, via spliceosome"/>
    <property type="evidence" value="ECO:0007669"/>
    <property type="project" value="InterPro"/>
</dbReference>
<feature type="compositionally biased region" description="Low complexity" evidence="6">
    <location>
        <begin position="139"/>
        <end position="148"/>
    </location>
</feature>
<evidence type="ECO:0000313" key="8">
    <source>
        <dbReference type="EMBL" id="KAJ3178290.1"/>
    </source>
</evidence>
<gene>
    <name evidence="8" type="ORF">HDU87_003602</name>
</gene>
<feature type="domain" description="Matrin-type" evidence="7">
    <location>
        <begin position="11"/>
        <end position="42"/>
    </location>
</feature>
<dbReference type="Proteomes" id="UP001212152">
    <property type="component" value="Unassembled WGS sequence"/>
</dbReference>
<dbReference type="Gene3D" id="3.30.160.60">
    <property type="entry name" value="Classic Zinc Finger"/>
    <property type="match status" value="1"/>
</dbReference>
<dbReference type="PANTHER" id="PTHR13173:SF10">
    <property type="entry name" value="WW DOMAIN-BINDING PROTEIN 4"/>
    <property type="match status" value="1"/>
</dbReference>
<dbReference type="InterPro" id="IPR003604">
    <property type="entry name" value="Matrin/U1-like-C_Znf_C2H2"/>
</dbReference>
<feature type="region of interest" description="Disordered" evidence="6">
    <location>
        <begin position="135"/>
        <end position="253"/>
    </location>
</feature>
<evidence type="ECO:0000259" key="7">
    <source>
        <dbReference type="PROSITE" id="PS50171"/>
    </source>
</evidence>
<accession>A0AAD5TJA4</accession>
<dbReference type="GO" id="GO:0003723">
    <property type="term" value="F:RNA binding"/>
    <property type="evidence" value="ECO:0007669"/>
    <property type="project" value="TreeGrafter"/>
</dbReference>
<dbReference type="Pfam" id="PF06220">
    <property type="entry name" value="zf-U1"/>
    <property type="match status" value="1"/>
</dbReference>
<organism evidence="8 9">
    <name type="scientific">Geranomyces variabilis</name>
    <dbReference type="NCBI Taxonomy" id="109894"/>
    <lineage>
        <taxon>Eukaryota</taxon>
        <taxon>Fungi</taxon>
        <taxon>Fungi incertae sedis</taxon>
        <taxon>Chytridiomycota</taxon>
        <taxon>Chytridiomycota incertae sedis</taxon>
        <taxon>Chytridiomycetes</taxon>
        <taxon>Spizellomycetales</taxon>
        <taxon>Powellomycetaceae</taxon>
        <taxon>Geranomyces</taxon>
    </lineage>
</organism>
<dbReference type="InterPro" id="IPR000690">
    <property type="entry name" value="Matrin/U1-C_Znf_C2H2"/>
</dbReference>
<proteinExistence type="predicted"/>
<evidence type="ECO:0000256" key="5">
    <source>
        <dbReference type="ARBA" id="ARBA00023242"/>
    </source>
</evidence>
<dbReference type="InterPro" id="IPR036236">
    <property type="entry name" value="Znf_C2H2_sf"/>
</dbReference>
<evidence type="ECO:0000256" key="1">
    <source>
        <dbReference type="ARBA" id="ARBA00004123"/>
    </source>
</evidence>
<dbReference type="EMBL" id="JADGJQ010000027">
    <property type="protein sequence ID" value="KAJ3178290.1"/>
    <property type="molecule type" value="Genomic_DNA"/>
</dbReference>
<keyword evidence="4" id="KW-0862">Zinc</keyword>
<feature type="compositionally biased region" description="Basic residues" evidence="6">
    <location>
        <begin position="238"/>
        <end position="253"/>
    </location>
</feature>
<comment type="subcellular location">
    <subcellularLocation>
        <location evidence="1">Nucleus</location>
    </subcellularLocation>
</comment>
<dbReference type="GO" id="GO:0071011">
    <property type="term" value="C:precatalytic spliceosome"/>
    <property type="evidence" value="ECO:0007669"/>
    <property type="project" value="TreeGrafter"/>
</dbReference>
<feature type="compositionally biased region" description="Basic and acidic residues" evidence="6">
    <location>
        <begin position="182"/>
        <end position="191"/>
    </location>
</feature>
<evidence type="ECO:0000313" key="9">
    <source>
        <dbReference type="Proteomes" id="UP001212152"/>
    </source>
</evidence>
<dbReference type="InterPro" id="IPR013085">
    <property type="entry name" value="U1-CZ_Znf_C2H2"/>
</dbReference>
<feature type="compositionally biased region" description="Basic and acidic residues" evidence="6">
    <location>
        <begin position="209"/>
        <end position="218"/>
    </location>
</feature>
<dbReference type="PANTHER" id="PTHR13173">
    <property type="entry name" value="WW DOMAIN BINDING PROTEIN 4"/>
    <property type="match status" value="1"/>
</dbReference>
<evidence type="ECO:0000256" key="2">
    <source>
        <dbReference type="ARBA" id="ARBA00022723"/>
    </source>
</evidence>
<dbReference type="GO" id="GO:0008270">
    <property type="term" value="F:zinc ion binding"/>
    <property type="evidence" value="ECO:0007669"/>
    <property type="project" value="UniProtKB-KW"/>
</dbReference>
<protein>
    <recommendedName>
        <fullName evidence="7">Matrin-type domain-containing protein</fullName>
    </recommendedName>
</protein>
<evidence type="ECO:0000256" key="3">
    <source>
        <dbReference type="ARBA" id="ARBA00022771"/>
    </source>
</evidence>
<name>A0AAD5TJA4_9FUNG</name>
<dbReference type="AlphaFoldDB" id="A0AAD5TJA4"/>
<keyword evidence="5" id="KW-0539">Nucleus</keyword>
<feature type="region of interest" description="Disordered" evidence="6">
    <location>
        <begin position="77"/>
        <end position="118"/>
    </location>
</feature>
<evidence type="ECO:0000256" key="6">
    <source>
        <dbReference type="SAM" id="MobiDB-lite"/>
    </source>
</evidence>
<dbReference type="InterPro" id="IPR040023">
    <property type="entry name" value="WBP4"/>
</dbReference>
<evidence type="ECO:0000256" key="4">
    <source>
        <dbReference type="ARBA" id="ARBA00022833"/>
    </source>
</evidence>
<dbReference type="PROSITE" id="PS50171">
    <property type="entry name" value="ZF_MATRIN"/>
    <property type="match status" value="1"/>
</dbReference>